<keyword evidence="1" id="KW-0812">Transmembrane</keyword>
<dbReference type="InterPro" id="IPR043128">
    <property type="entry name" value="Rev_trsase/Diguanyl_cyclase"/>
</dbReference>
<feature type="transmembrane region" description="Helical" evidence="1">
    <location>
        <begin position="12"/>
        <end position="31"/>
    </location>
</feature>
<gene>
    <name evidence="3" type="ORF">SAMN02745118_01197</name>
</gene>
<dbReference type="PANTHER" id="PTHR45138:SF9">
    <property type="entry name" value="DIGUANYLATE CYCLASE DGCM-RELATED"/>
    <property type="match status" value="1"/>
</dbReference>
<protein>
    <submittedName>
        <fullName evidence="3">Diguanylate cyclase (GGDEF) domain-containing protein</fullName>
    </submittedName>
</protein>
<keyword evidence="1" id="KW-1133">Transmembrane helix</keyword>
<reference evidence="4" key="1">
    <citation type="submission" date="2017-02" db="EMBL/GenBank/DDBJ databases">
        <authorList>
            <person name="Varghese N."/>
            <person name="Submissions S."/>
        </authorList>
    </citation>
    <scope>NUCLEOTIDE SEQUENCE [LARGE SCALE GENOMIC DNA]</scope>
    <source>
        <strain evidence="4">ATCC BAA-73</strain>
    </source>
</reference>
<accession>A0A1T4LQ56</accession>
<dbReference type="OrthoDB" id="1771403at2"/>
<dbReference type="Gene3D" id="3.30.70.270">
    <property type="match status" value="1"/>
</dbReference>
<dbReference type="FunFam" id="3.30.70.270:FF:000001">
    <property type="entry name" value="Diguanylate cyclase domain protein"/>
    <property type="match status" value="1"/>
</dbReference>
<dbReference type="InterPro" id="IPR000160">
    <property type="entry name" value="GGDEF_dom"/>
</dbReference>
<dbReference type="Proteomes" id="UP000190625">
    <property type="component" value="Unassembled WGS sequence"/>
</dbReference>
<name>A0A1T4LQ56_9FIRM</name>
<dbReference type="CDD" id="cd01949">
    <property type="entry name" value="GGDEF"/>
    <property type="match status" value="1"/>
</dbReference>
<organism evidence="3 4">
    <name type="scientific">Selenihalanaerobacter shriftii</name>
    <dbReference type="NCBI Taxonomy" id="142842"/>
    <lineage>
        <taxon>Bacteria</taxon>
        <taxon>Bacillati</taxon>
        <taxon>Bacillota</taxon>
        <taxon>Clostridia</taxon>
        <taxon>Halanaerobiales</taxon>
        <taxon>Halobacteroidaceae</taxon>
        <taxon>Selenihalanaerobacter</taxon>
    </lineage>
</organism>
<dbReference type="SMART" id="SM00267">
    <property type="entry name" value="GGDEF"/>
    <property type="match status" value="1"/>
</dbReference>
<evidence type="ECO:0000259" key="2">
    <source>
        <dbReference type="PROSITE" id="PS50887"/>
    </source>
</evidence>
<dbReference type="AlphaFoldDB" id="A0A1T4LQ56"/>
<dbReference type="InterPro" id="IPR050469">
    <property type="entry name" value="Diguanylate_Cyclase"/>
</dbReference>
<feature type="domain" description="GGDEF" evidence="2">
    <location>
        <begin position="100"/>
        <end position="230"/>
    </location>
</feature>
<proteinExistence type="predicted"/>
<evidence type="ECO:0000313" key="4">
    <source>
        <dbReference type="Proteomes" id="UP000190625"/>
    </source>
</evidence>
<dbReference type="PANTHER" id="PTHR45138">
    <property type="entry name" value="REGULATORY COMPONENTS OF SENSORY TRANSDUCTION SYSTEM"/>
    <property type="match status" value="1"/>
</dbReference>
<dbReference type="NCBIfam" id="TIGR00254">
    <property type="entry name" value="GGDEF"/>
    <property type="match status" value="1"/>
</dbReference>
<dbReference type="RefSeq" id="WP_078809689.1">
    <property type="nucleotide sequence ID" value="NZ_FUWM01000009.1"/>
</dbReference>
<sequence>MWKNKKHVKFFIFISNLMLGVIYGLACNYLIMPHNQLVYFILTGAFFGLINYFAFYKILEKYISLKRYNIELNQKLKTDKLTGLFNRRTFEKDTKILNNKCYSIIFIDIDNFREFNNKFGHKIGDSTLKKVSQAIQNSVRDGDKVYRYGGEEIVVLLKDCNKKRALTISERIRLQISQLDNSPYSEITASLGVATYPEDGNHIQDIIEASDIALLSAKDRGKNCTILYMG</sequence>
<feature type="transmembrane region" description="Helical" evidence="1">
    <location>
        <begin position="37"/>
        <end position="59"/>
    </location>
</feature>
<dbReference type="Pfam" id="PF00990">
    <property type="entry name" value="GGDEF"/>
    <property type="match status" value="1"/>
</dbReference>
<dbReference type="EMBL" id="FUWM01000009">
    <property type="protein sequence ID" value="SJZ56594.1"/>
    <property type="molecule type" value="Genomic_DNA"/>
</dbReference>
<keyword evidence="4" id="KW-1185">Reference proteome</keyword>
<dbReference type="PROSITE" id="PS50887">
    <property type="entry name" value="GGDEF"/>
    <property type="match status" value="1"/>
</dbReference>
<dbReference type="InterPro" id="IPR029787">
    <property type="entry name" value="Nucleotide_cyclase"/>
</dbReference>
<evidence type="ECO:0000256" key="1">
    <source>
        <dbReference type="SAM" id="Phobius"/>
    </source>
</evidence>
<keyword evidence="1" id="KW-0472">Membrane</keyword>
<dbReference type="GO" id="GO:0052621">
    <property type="term" value="F:diguanylate cyclase activity"/>
    <property type="evidence" value="ECO:0007669"/>
    <property type="project" value="TreeGrafter"/>
</dbReference>
<dbReference type="STRING" id="142842.SAMN02745118_01197"/>
<evidence type="ECO:0000313" key="3">
    <source>
        <dbReference type="EMBL" id="SJZ56594.1"/>
    </source>
</evidence>
<dbReference type="SUPFAM" id="SSF55073">
    <property type="entry name" value="Nucleotide cyclase"/>
    <property type="match status" value="1"/>
</dbReference>